<reference evidence="1" key="2">
    <citation type="journal article" date="2015" name="Fish Shellfish Immunol.">
        <title>Early steps in the European eel (Anguilla anguilla)-Vibrio vulnificus interaction in the gills: Role of the RtxA13 toxin.</title>
        <authorList>
            <person name="Callol A."/>
            <person name="Pajuelo D."/>
            <person name="Ebbesson L."/>
            <person name="Teles M."/>
            <person name="MacKenzie S."/>
            <person name="Amaro C."/>
        </authorList>
    </citation>
    <scope>NUCLEOTIDE SEQUENCE</scope>
</reference>
<reference evidence="1" key="1">
    <citation type="submission" date="2014-11" db="EMBL/GenBank/DDBJ databases">
        <authorList>
            <person name="Amaro Gonzalez C."/>
        </authorList>
    </citation>
    <scope>NUCLEOTIDE SEQUENCE</scope>
</reference>
<dbReference type="AlphaFoldDB" id="A0A0E9PKP2"/>
<evidence type="ECO:0000313" key="1">
    <source>
        <dbReference type="EMBL" id="JAH04383.1"/>
    </source>
</evidence>
<proteinExistence type="predicted"/>
<name>A0A0E9PKP2_ANGAN</name>
<accession>A0A0E9PKP2</accession>
<sequence>MGSVICESLWIKACSEQMNNDRIKQNFYSYITVHVLVQMAQWN</sequence>
<protein>
    <submittedName>
        <fullName evidence="1">Uncharacterized protein</fullName>
    </submittedName>
</protein>
<organism evidence="1">
    <name type="scientific">Anguilla anguilla</name>
    <name type="common">European freshwater eel</name>
    <name type="synonym">Muraena anguilla</name>
    <dbReference type="NCBI Taxonomy" id="7936"/>
    <lineage>
        <taxon>Eukaryota</taxon>
        <taxon>Metazoa</taxon>
        <taxon>Chordata</taxon>
        <taxon>Craniata</taxon>
        <taxon>Vertebrata</taxon>
        <taxon>Euteleostomi</taxon>
        <taxon>Actinopterygii</taxon>
        <taxon>Neopterygii</taxon>
        <taxon>Teleostei</taxon>
        <taxon>Anguilliformes</taxon>
        <taxon>Anguillidae</taxon>
        <taxon>Anguilla</taxon>
    </lineage>
</organism>
<dbReference type="EMBL" id="GBXM01104194">
    <property type="protein sequence ID" value="JAH04383.1"/>
    <property type="molecule type" value="Transcribed_RNA"/>
</dbReference>